<keyword evidence="2" id="KW-1133">Transmembrane helix</keyword>
<dbReference type="Gene3D" id="3.40.50.1820">
    <property type="entry name" value="alpha/beta hydrolase"/>
    <property type="match status" value="1"/>
</dbReference>
<protein>
    <submittedName>
        <fullName evidence="4">Pimeloyl-ACP methyl ester carboxylesterase</fullName>
    </submittedName>
</protein>
<evidence type="ECO:0000313" key="4">
    <source>
        <dbReference type="EMBL" id="MBP1904686.1"/>
    </source>
</evidence>
<feature type="domain" description="AB hydrolase-1" evidence="3">
    <location>
        <begin position="80"/>
        <end position="186"/>
    </location>
</feature>
<keyword evidence="2" id="KW-0472">Membrane</keyword>
<evidence type="ECO:0000256" key="2">
    <source>
        <dbReference type="SAM" id="Phobius"/>
    </source>
</evidence>
<dbReference type="InterPro" id="IPR029058">
    <property type="entry name" value="AB_hydrolase_fold"/>
</dbReference>
<comment type="caution">
    <text evidence="4">The sequence shown here is derived from an EMBL/GenBank/DDBJ whole genome shotgun (WGS) entry which is preliminary data.</text>
</comment>
<evidence type="ECO:0000259" key="3">
    <source>
        <dbReference type="Pfam" id="PF00561"/>
    </source>
</evidence>
<dbReference type="InterPro" id="IPR050266">
    <property type="entry name" value="AB_hydrolase_sf"/>
</dbReference>
<accession>A0ABS4FQ32</accession>
<evidence type="ECO:0000313" key="5">
    <source>
        <dbReference type="Proteomes" id="UP001519272"/>
    </source>
</evidence>
<dbReference type="InterPro" id="IPR000073">
    <property type="entry name" value="AB_hydrolase_1"/>
</dbReference>
<keyword evidence="5" id="KW-1185">Reference proteome</keyword>
<proteinExistence type="predicted"/>
<dbReference type="PANTHER" id="PTHR43798">
    <property type="entry name" value="MONOACYLGLYCEROL LIPASE"/>
    <property type="match status" value="1"/>
</dbReference>
<keyword evidence="2" id="KW-0812">Transmembrane</keyword>
<organism evidence="4 5">
    <name type="scientific">Paenibacillus turicensis</name>
    <dbReference type="NCBI Taxonomy" id="160487"/>
    <lineage>
        <taxon>Bacteria</taxon>
        <taxon>Bacillati</taxon>
        <taxon>Bacillota</taxon>
        <taxon>Bacilli</taxon>
        <taxon>Bacillales</taxon>
        <taxon>Paenibacillaceae</taxon>
        <taxon>Paenibacillus</taxon>
    </lineage>
</organism>
<dbReference type="EMBL" id="JAGGKG010000004">
    <property type="protein sequence ID" value="MBP1904686.1"/>
    <property type="molecule type" value="Genomic_DNA"/>
</dbReference>
<dbReference type="Pfam" id="PF00561">
    <property type="entry name" value="Abhydrolase_1"/>
    <property type="match status" value="1"/>
</dbReference>
<dbReference type="PANTHER" id="PTHR43798:SF33">
    <property type="entry name" value="HYDROLASE, PUTATIVE (AFU_ORTHOLOGUE AFUA_2G14860)-RELATED"/>
    <property type="match status" value="1"/>
</dbReference>
<evidence type="ECO:0000256" key="1">
    <source>
        <dbReference type="SAM" id="MobiDB-lite"/>
    </source>
</evidence>
<feature type="compositionally biased region" description="Low complexity" evidence="1">
    <location>
        <begin position="336"/>
        <end position="349"/>
    </location>
</feature>
<gene>
    <name evidence="4" type="ORF">J2Z32_001309</name>
</gene>
<name>A0ABS4FQ32_9BACL</name>
<dbReference type="SUPFAM" id="SSF53474">
    <property type="entry name" value="alpha/beta-Hydrolases"/>
    <property type="match status" value="1"/>
</dbReference>
<feature type="transmembrane region" description="Helical" evidence="2">
    <location>
        <begin position="21"/>
        <end position="43"/>
    </location>
</feature>
<reference evidence="4 5" key="1">
    <citation type="submission" date="2021-03" db="EMBL/GenBank/DDBJ databases">
        <title>Genomic Encyclopedia of Type Strains, Phase IV (KMG-IV): sequencing the most valuable type-strain genomes for metagenomic binning, comparative biology and taxonomic classification.</title>
        <authorList>
            <person name="Goeker M."/>
        </authorList>
    </citation>
    <scope>NUCLEOTIDE SEQUENCE [LARGE SCALE GENOMIC DNA]</scope>
    <source>
        <strain evidence="4 5">DSM 14349</strain>
    </source>
</reference>
<feature type="region of interest" description="Disordered" evidence="1">
    <location>
        <begin position="329"/>
        <end position="353"/>
    </location>
</feature>
<dbReference type="Proteomes" id="UP001519272">
    <property type="component" value="Unassembled WGS sequence"/>
</dbReference>
<sequence length="488" mass="55197">MIQTADKGASRGKKAKKVLNILLKIIVGIIIAILLFIAIVFAVNKISASSEQKRLESYGQQVAVDGKKMNVFIQGQGAETIVLLPGFGTASPVLDFKPLIEELTPYYKVVVVEPFGYGLSDQTDKERTTANIVSEIHEALQSLKINNYTLMGHSISGIYSLAYVNQYPNEVKGFVGLDSSVPALKEEQKIDSSVTTPIKWFRDLGFHRIQLKLSDDQYEGLPYDEATKEQINILIRKNMYNNTQLNEAEHMNANFTAAESLVFPENLPLLFFVQANNPATDRWIPEHEKQVKQTNHGEMVLLEAGHYVHRTHFKEIGEKVRAFISNATTSGTNSKDANNNHADTNQTNNIESSLLTESEQKIYDELLQKLDKQKLNGLEPLSVAKLYVQASYDQQHDLQYFLYTTREGHVQWTKEEHDQDLQKKDTSSLADELENSKRQFQNIEKGTFVSTSDYEGYIKFEPSADKDAGFQMIQDEDGIWKVAFMPIQ</sequence>